<dbReference type="AlphaFoldDB" id="E1X406"/>
<dbReference type="InterPro" id="IPR057165">
    <property type="entry name" value="DUF7843"/>
</dbReference>
<dbReference type="OrthoDB" id="5287439at2"/>
<organism evidence="5 6">
    <name type="scientific">Halobacteriovorax marinus (strain ATCC BAA-682 / DSM 15412 / SJ)</name>
    <name type="common">Bacteriovorax marinus</name>
    <dbReference type="NCBI Taxonomy" id="862908"/>
    <lineage>
        <taxon>Bacteria</taxon>
        <taxon>Pseudomonadati</taxon>
        <taxon>Bdellovibrionota</taxon>
        <taxon>Bacteriovoracia</taxon>
        <taxon>Bacteriovoracales</taxon>
        <taxon>Halobacteriovoraceae</taxon>
        <taxon>Halobacteriovorax</taxon>
    </lineage>
</organism>
<gene>
    <name evidence="5" type="ordered locus">BMS_0429</name>
</gene>
<feature type="domain" description="DUF7843" evidence="4">
    <location>
        <begin position="24"/>
        <end position="100"/>
    </location>
</feature>
<dbReference type="RefSeq" id="WP_014243134.1">
    <property type="nucleotide sequence ID" value="NC_016620.1"/>
</dbReference>
<evidence type="ECO:0000313" key="6">
    <source>
        <dbReference type="Proteomes" id="UP000008963"/>
    </source>
</evidence>
<dbReference type="STRING" id="862908.BMS_0429"/>
<evidence type="ECO:0000259" key="4">
    <source>
        <dbReference type="Pfam" id="PF25225"/>
    </source>
</evidence>
<protein>
    <submittedName>
        <fullName evidence="5">Exported protein</fullName>
    </submittedName>
</protein>
<dbReference type="InterPro" id="IPR057162">
    <property type="entry name" value="DUF7840"/>
</dbReference>
<dbReference type="KEGG" id="bmx:BMS_0429"/>
<dbReference type="eggNOG" id="ENOG502Z92U">
    <property type="taxonomic scope" value="Bacteria"/>
</dbReference>
<evidence type="ECO:0000259" key="3">
    <source>
        <dbReference type="Pfam" id="PF25222"/>
    </source>
</evidence>
<dbReference type="Pfam" id="PF13387">
    <property type="entry name" value="Lnb_N"/>
    <property type="match status" value="1"/>
</dbReference>
<evidence type="ECO:0000259" key="2">
    <source>
        <dbReference type="Pfam" id="PF13387"/>
    </source>
</evidence>
<feature type="signal peptide" evidence="1">
    <location>
        <begin position="1"/>
        <end position="18"/>
    </location>
</feature>
<name>E1X406_HALMS</name>
<feature type="domain" description="Lnb N-terminal periplasmic" evidence="2">
    <location>
        <begin position="118"/>
        <end position="293"/>
    </location>
</feature>
<accession>E1X406</accession>
<feature type="domain" description="DUF7840" evidence="3">
    <location>
        <begin position="401"/>
        <end position="627"/>
    </location>
</feature>
<dbReference type="HOGENOM" id="CLU_025316_1_0_7"/>
<keyword evidence="6" id="KW-1185">Reference proteome</keyword>
<evidence type="ECO:0000313" key="5">
    <source>
        <dbReference type="EMBL" id="CBW25346.1"/>
    </source>
</evidence>
<feature type="chain" id="PRO_5003154902" evidence="1">
    <location>
        <begin position="19"/>
        <end position="628"/>
    </location>
</feature>
<evidence type="ECO:0000256" key="1">
    <source>
        <dbReference type="SAM" id="SignalP"/>
    </source>
</evidence>
<dbReference type="InterPro" id="IPR025178">
    <property type="entry name" value="Lnb_N"/>
</dbReference>
<keyword evidence="1" id="KW-0732">Signal</keyword>
<dbReference type="Proteomes" id="UP000008963">
    <property type="component" value="Chromosome"/>
</dbReference>
<dbReference type="EMBL" id="FQ312005">
    <property type="protein sequence ID" value="CBW25346.1"/>
    <property type="molecule type" value="Genomic_DNA"/>
</dbReference>
<dbReference type="Pfam" id="PF25225">
    <property type="entry name" value="DUF7843"/>
    <property type="match status" value="1"/>
</dbReference>
<proteinExistence type="predicted"/>
<sequence length="628" mass="72663">MKTALLLLSFFFLSNSLAQNSLEEIAYSKKWLNLLHYKKNIFSGYTSEADEPSFFFHTEGKSNPLLELEENIKNFKVSKSEFKDSSKRPECRFPARTRFLLNEGLINKNHIGSNCEKFEKFKNKVNAKSISIVFSSYFLDTPASAFGHTFMRLNKSVRNSATEDQNFELLDYAVNYSATVTTSNSLLYAIMGFAGGFKGEFAAMPYFYKVREYNDYESRDLWSYDLNLTQEEVDTVVAHIWEMGQTYFNYFYLTENCSYHMLGLLDVANEKWDLAQRNPTFVLPVDTIKTLKNTPGLIKRIGYRPSKMRIAKDSVSKLNKEQEELFKVVIQDKNADSLKELGNEDKAKILDTAIDYLDYKYSEEILLEKKEATKWKQDLLISRSETGIQNTEKTYPIIERERPERGHGSRRFTLGAGEDDKRGFYQTLSYRFTLHDFYDSDIGQNPQATMEMMNLKLKFFNKDELKKEDSKVIIDSLKVVNVISLSPIKKYFSNLSWKFNAGLETIKDSGCAQCLAPGFEVGGGASMMGKYFKSYFFITTDVDLHKELSKEGARLGIGPEAELIFNTEESFKLGFFGDYKWRFPAHEKKTYRYGSRLRYTFIPSMAVTVEWVKEKRSNQSEASLSYYF</sequence>
<dbReference type="Pfam" id="PF25222">
    <property type="entry name" value="DUF7840"/>
    <property type="match status" value="1"/>
</dbReference>
<dbReference type="PATRIC" id="fig|862908.3.peg.412"/>
<reference evidence="6" key="1">
    <citation type="journal article" date="2013" name="ISME J.">
        <title>A small predatory core genome in the divergent marine Bacteriovorax marinus SJ and the terrestrial Bdellovibrio bacteriovorus.</title>
        <authorList>
            <person name="Crossman L.C."/>
            <person name="Chen H."/>
            <person name="Cerdeno-Tarraga A.M."/>
            <person name="Brooks K."/>
            <person name="Quail M.A."/>
            <person name="Pineiro S.A."/>
            <person name="Hobley L."/>
            <person name="Sockett R.E."/>
            <person name="Bentley S.D."/>
            <person name="Parkhill J."/>
            <person name="Williams H.N."/>
            <person name="Stine O.C."/>
        </authorList>
    </citation>
    <scope>NUCLEOTIDE SEQUENCE [LARGE SCALE GENOMIC DNA]</scope>
    <source>
        <strain evidence="6">ATCC BAA-682 / DSM 15412 / SJ</strain>
    </source>
</reference>